<dbReference type="GeneID" id="59284244"/>
<gene>
    <name evidence="2" type="ORF">HO173_002572</name>
</gene>
<proteinExistence type="predicted"/>
<keyword evidence="3" id="KW-1185">Reference proteome</keyword>
<dbReference type="AlphaFoldDB" id="A0A8H6G2E9"/>
<accession>A0A8H6G2E9</accession>
<sequence>MASETDEDGVTSPSKTEISDPLEGYRQEEASDMFRITCEQYVTDREANTKGTANPSVMNKPFWMFQVGPGGFPAWNARTTFGNAEDPFADFEDPVWCFTRYGATRTKLPDGRVVCIAGEHEDGYDPDFCIYNDVVVFDALQKTDPPPLLTPECIKIYGYPVEIFPPTDFHTSTYSVDPTTGKESIIIVGGLGYTGQASRSQTDVYQLDLTDFSIQRLITSGVGPTGGTSKHTAELIGGEGQAAIKIMTAESKMFTLRIHDMRWI</sequence>
<dbReference type="OrthoDB" id="432528at2759"/>
<reference evidence="2 3" key="1">
    <citation type="journal article" date="2020" name="Genomics">
        <title>Complete, high-quality genomes from long-read metagenomic sequencing of two wolf lichen thalli reveals enigmatic genome architecture.</title>
        <authorList>
            <person name="McKenzie S.K."/>
            <person name="Walston R.F."/>
            <person name="Allen J.L."/>
        </authorList>
    </citation>
    <scope>NUCLEOTIDE SEQUENCE [LARGE SCALE GENOMIC DNA]</scope>
    <source>
        <strain evidence="2">WasteWater2</strain>
    </source>
</reference>
<dbReference type="RefSeq" id="XP_037168597.1">
    <property type="nucleotide sequence ID" value="XM_037304504.1"/>
</dbReference>
<evidence type="ECO:0000313" key="3">
    <source>
        <dbReference type="Proteomes" id="UP000578531"/>
    </source>
</evidence>
<dbReference type="Proteomes" id="UP000578531">
    <property type="component" value="Unassembled WGS sequence"/>
</dbReference>
<evidence type="ECO:0000256" key="1">
    <source>
        <dbReference type="SAM" id="MobiDB-lite"/>
    </source>
</evidence>
<evidence type="ECO:0000313" key="2">
    <source>
        <dbReference type="EMBL" id="KAF6239310.1"/>
    </source>
</evidence>
<dbReference type="EMBL" id="JACCJC010000006">
    <property type="protein sequence ID" value="KAF6239310.1"/>
    <property type="molecule type" value="Genomic_DNA"/>
</dbReference>
<protein>
    <submittedName>
        <fullName evidence="2">Uncharacterized protein</fullName>
    </submittedName>
</protein>
<name>A0A8H6G2E9_9LECA</name>
<comment type="caution">
    <text evidence="2">The sequence shown here is derived from an EMBL/GenBank/DDBJ whole genome shotgun (WGS) entry which is preliminary data.</text>
</comment>
<dbReference type="SUPFAM" id="SSF50965">
    <property type="entry name" value="Galactose oxidase, central domain"/>
    <property type="match status" value="1"/>
</dbReference>
<dbReference type="InterPro" id="IPR011043">
    <property type="entry name" value="Gal_Oxase/kelch_b-propeller"/>
</dbReference>
<feature type="region of interest" description="Disordered" evidence="1">
    <location>
        <begin position="1"/>
        <end position="26"/>
    </location>
</feature>
<organism evidence="2 3">
    <name type="scientific">Letharia columbiana</name>
    <dbReference type="NCBI Taxonomy" id="112416"/>
    <lineage>
        <taxon>Eukaryota</taxon>
        <taxon>Fungi</taxon>
        <taxon>Dikarya</taxon>
        <taxon>Ascomycota</taxon>
        <taxon>Pezizomycotina</taxon>
        <taxon>Lecanoromycetes</taxon>
        <taxon>OSLEUM clade</taxon>
        <taxon>Lecanoromycetidae</taxon>
        <taxon>Lecanorales</taxon>
        <taxon>Lecanorineae</taxon>
        <taxon>Parmeliaceae</taxon>
        <taxon>Letharia</taxon>
    </lineage>
</organism>